<keyword evidence="1" id="KW-0812">Transmembrane</keyword>
<feature type="transmembrane region" description="Helical" evidence="1">
    <location>
        <begin position="245"/>
        <end position="272"/>
    </location>
</feature>
<dbReference type="Proteomes" id="UP000230233">
    <property type="component" value="Chromosome V"/>
</dbReference>
<reference evidence="3" key="1">
    <citation type="submission" date="2017-10" db="EMBL/GenBank/DDBJ databases">
        <title>Rapid genome shrinkage in a self-fertile nematode reveals novel sperm competition proteins.</title>
        <authorList>
            <person name="Yin D."/>
            <person name="Schwarz E.M."/>
            <person name="Thomas C.G."/>
            <person name="Felde R.L."/>
            <person name="Korf I.F."/>
            <person name="Cutter A.D."/>
            <person name="Schartner C.M."/>
            <person name="Ralston E.J."/>
            <person name="Meyer B.J."/>
            <person name="Haag E.S."/>
        </authorList>
    </citation>
    <scope>NUCLEOTIDE SEQUENCE [LARGE SCALE GENOMIC DNA]</scope>
    <source>
        <strain evidence="3">JU1422</strain>
    </source>
</reference>
<dbReference type="AlphaFoldDB" id="A0A2G5T8G5"/>
<keyword evidence="3" id="KW-1185">Reference proteome</keyword>
<organism evidence="2 3">
    <name type="scientific">Caenorhabditis nigoni</name>
    <dbReference type="NCBI Taxonomy" id="1611254"/>
    <lineage>
        <taxon>Eukaryota</taxon>
        <taxon>Metazoa</taxon>
        <taxon>Ecdysozoa</taxon>
        <taxon>Nematoda</taxon>
        <taxon>Chromadorea</taxon>
        <taxon>Rhabditida</taxon>
        <taxon>Rhabditina</taxon>
        <taxon>Rhabditomorpha</taxon>
        <taxon>Rhabditoidea</taxon>
        <taxon>Rhabditidae</taxon>
        <taxon>Peloderinae</taxon>
        <taxon>Caenorhabditis</taxon>
    </lineage>
</organism>
<protein>
    <submittedName>
        <fullName evidence="2">Uncharacterized protein</fullName>
    </submittedName>
</protein>
<dbReference type="OrthoDB" id="5856444at2759"/>
<keyword evidence="1" id="KW-0472">Membrane</keyword>
<accession>A0A2G5T8G5</accession>
<dbReference type="EMBL" id="PDUG01000005">
    <property type="protein sequence ID" value="PIC23675.1"/>
    <property type="molecule type" value="Genomic_DNA"/>
</dbReference>
<evidence type="ECO:0000313" key="2">
    <source>
        <dbReference type="EMBL" id="PIC23675.1"/>
    </source>
</evidence>
<feature type="transmembrane region" description="Helical" evidence="1">
    <location>
        <begin position="127"/>
        <end position="146"/>
    </location>
</feature>
<name>A0A2G5T8G5_9PELO</name>
<evidence type="ECO:0000256" key="1">
    <source>
        <dbReference type="SAM" id="Phobius"/>
    </source>
</evidence>
<proteinExistence type="predicted"/>
<comment type="caution">
    <text evidence="2">The sequence shown here is derived from an EMBL/GenBank/DDBJ whole genome shotgun (WGS) entry which is preliminary data.</text>
</comment>
<feature type="transmembrane region" description="Helical" evidence="1">
    <location>
        <begin position="101"/>
        <end position="121"/>
    </location>
</feature>
<evidence type="ECO:0000313" key="3">
    <source>
        <dbReference type="Proteomes" id="UP000230233"/>
    </source>
</evidence>
<gene>
    <name evidence="2" type="primary">Cnig_chr_V.g17293</name>
    <name evidence="2" type="ORF">B9Z55_017293</name>
</gene>
<feature type="transmembrane region" description="Helical" evidence="1">
    <location>
        <begin position="208"/>
        <end position="233"/>
    </location>
</feature>
<sequence>MTSLSNIYNKNATLKNGGILAFIATASAENQQLEYPQDYIPYLEMVVIVSIILAIIYIIYAICALWTLRQYLRAHVVHSQQWKTFVEFPVIHHACHVIRKFYSVSLVVNLCFSGVLCYVIIGSGLNSVIWILFGHVYQILIAFEIFNGLENKDEQFVGPELEAKQMEKKKRIRRLYKIFLIRDFVLMPVLLIYDSYEIFTDVQSGKSVLLFGTGIFMVVYVTALVINFTIKLFNFTSFSQGPFKVFSIAYIPSILQLPEVFLTLCIMSMTLVGCKKKEQVSTSANMCKVGPFPIAGDIENPPIQNS</sequence>
<feature type="transmembrane region" description="Helical" evidence="1">
    <location>
        <begin position="45"/>
        <end position="68"/>
    </location>
</feature>
<keyword evidence="1" id="KW-1133">Transmembrane helix</keyword>